<evidence type="ECO:0000313" key="1">
    <source>
        <dbReference type="EMBL" id="AYF98951.1"/>
    </source>
</evidence>
<dbReference type="EMBL" id="CP032630">
    <property type="protein sequence ID" value="AYF98951.1"/>
    <property type="molecule type" value="Genomic_DNA"/>
</dbReference>
<dbReference type="RefSeq" id="WP_120763320.1">
    <property type="nucleotide sequence ID" value="NZ_CP032630.1"/>
</dbReference>
<keyword evidence="2" id="KW-1185">Reference proteome</keyword>
<dbReference type="AlphaFoldDB" id="A0A387BAL6"/>
<evidence type="ECO:0000313" key="2">
    <source>
        <dbReference type="Proteomes" id="UP000278886"/>
    </source>
</evidence>
<dbReference type="OrthoDB" id="5184459at2"/>
<dbReference type="Proteomes" id="UP000278886">
    <property type="component" value="Chromosome"/>
</dbReference>
<sequence>MRFLRVQGGYFLNESLVAKWDVAMRNDPPHRDDWSQGDAAAHYWEWLDEEQQLAFLDWLVYELSHTDGGWQHKRDLEEILHAGGSEWKVGDRGGNPGLEKRVPQGVADAVDAVIANSATAGALLSEAWHAAFGRNPDPEEAYEKAIKAVEEAGAELVLPMNPKATLGTMIAAVRDQGDWRLPLESASAVGAPLEMMKSLWEGQESRHGGNGYRKPTPAEAEAAVLLAVPLVQFFTAGLLARPTPPVATE</sequence>
<name>A0A387BAL6_9MICO</name>
<protein>
    <submittedName>
        <fullName evidence="1">Uncharacterized protein</fullName>
    </submittedName>
</protein>
<reference evidence="2" key="1">
    <citation type="submission" date="2018-09" db="EMBL/GenBank/DDBJ databases">
        <title>Genome sequencing of strain 2DFWR-13.</title>
        <authorList>
            <person name="Heo J."/>
            <person name="Kim S.-J."/>
            <person name="Kwon S.-W."/>
        </authorList>
    </citation>
    <scope>NUCLEOTIDE SEQUENCE [LARGE SCALE GENOMIC DNA]</scope>
    <source>
        <strain evidence="2">2DFWR-13</strain>
    </source>
</reference>
<gene>
    <name evidence="1" type="ORF">D7I47_12285</name>
</gene>
<organism evidence="1 2">
    <name type="scientific">Protaetiibacter intestinalis</name>
    <dbReference type="NCBI Taxonomy" id="2419774"/>
    <lineage>
        <taxon>Bacteria</taxon>
        <taxon>Bacillati</taxon>
        <taxon>Actinomycetota</taxon>
        <taxon>Actinomycetes</taxon>
        <taxon>Micrococcales</taxon>
        <taxon>Microbacteriaceae</taxon>
        <taxon>Protaetiibacter</taxon>
    </lineage>
</organism>
<dbReference type="KEGG" id="lyd:D7I47_12285"/>
<accession>A0A387BAL6</accession>
<proteinExistence type="predicted"/>